<evidence type="ECO:0000256" key="2">
    <source>
        <dbReference type="SAM" id="Phobius"/>
    </source>
</evidence>
<feature type="region of interest" description="Disordered" evidence="1">
    <location>
        <begin position="612"/>
        <end position="632"/>
    </location>
</feature>
<feature type="region of interest" description="Disordered" evidence="1">
    <location>
        <begin position="896"/>
        <end position="936"/>
    </location>
</feature>
<dbReference type="InterPro" id="IPR010816">
    <property type="entry name" value="Het-C"/>
</dbReference>
<feature type="transmembrane region" description="Helical" evidence="2">
    <location>
        <begin position="63"/>
        <end position="83"/>
    </location>
</feature>
<keyword evidence="2" id="KW-1133">Transmembrane helix</keyword>
<evidence type="ECO:0000313" key="3">
    <source>
        <dbReference type="EMBL" id="KAL2051494.1"/>
    </source>
</evidence>
<dbReference type="PANTHER" id="PTHR14905:SF11">
    <property type="entry name" value="TINC (EUROFUNG)"/>
    <property type="match status" value="1"/>
</dbReference>
<dbReference type="EMBL" id="JBHFEH010000034">
    <property type="protein sequence ID" value="KAL2051494.1"/>
    <property type="molecule type" value="Genomic_DNA"/>
</dbReference>
<organism evidence="3 4">
    <name type="scientific">Lepraria finkii</name>
    <dbReference type="NCBI Taxonomy" id="1340010"/>
    <lineage>
        <taxon>Eukaryota</taxon>
        <taxon>Fungi</taxon>
        <taxon>Dikarya</taxon>
        <taxon>Ascomycota</taxon>
        <taxon>Pezizomycotina</taxon>
        <taxon>Lecanoromycetes</taxon>
        <taxon>OSLEUM clade</taxon>
        <taxon>Lecanoromycetidae</taxon>
        <taxon>Lecanorales</taxon>
        <taxon>Lecanorineae</taxon>
        <taxon>Stereocaulaceae</taxon>
        <taxon>Lepraria</taxon>
    </lineage>
</organism>
<dbReference type="PANTHER" id="PTHR14905">
    <property type="entry name" value="NG37"/>
    <property type="match status" value="1"/>
</dbReference>
<comment type="caution">
    <text evidence="3">The sequence shown here is derived from an EMBL/GenBank/DDBJ whole genome shotgun (WGS) entry which is preliminary data.</text>
</comment>
<evidence type="ECO:0008006" key="5">
    <source>
        <dbReference type="Google" id="ProtNLM"/>
    </source>
</evidence>
<sequence>MRSGPTTGDFSRTVRLHPLVIKLSAEEKTPLIYPCALIIQAFELLSKHCLLPKMPSLSPSLTFVFSAIVLVALLSSPAIAFGAGNIASIARIEGTNWRHGDIEDTLLNILMSRAAGGKKFGKLDVKRVYFGNWLRDYSQAVDVGTVKYVSAEAIRIILWVLGFMSFGYGTKEFEVTMDRLGCYRPEEHIDNPKDYADNVDARQYDRRLRGPVDERRELSVDPQTGLKNYIATENIGITTSAGLVRNLFGRSIQLGRQYARSHNKADLYEALRLLGTGCHCLEDYSAHSNYTELALIELGERGVFPHVGRRTMMNLPGIRQQVYPIITGTFGGVDFLHSVMGEFSDKATQSEIQELQGTMENSSQGGNTSLLQDLLNQVPSGMFGGKDQAGKADELQANATAAQMQNTHISPRQPEAWTRQLQEVQKQIYPVIEWHDEMMQSITEAIEKIPILPALIEQLTDQLNMFVFSLLAPFVVPIINQVKTELNTGSSEIIESSKEKQLIVFHDNFSTDPTHSMLSKDHFSNILNEPAGKVASQVLKWVVPQLIACWDDERIDVNRTLTRIITGVFHHPALRDNGDDGAVDGRRLMFGVVQQWWGAKSEQERQILREQLSREGVEQGRNHKPGVQDTGHGCCKPLGMPGVKEAQSSGVSSDVGGIAMGIAGGLAGGAVLAELGSAFAGKSEHDSGYTGGGDSGGMGKFVEGGALGAVGGALLGEAFSGSDSRKQTYQNQQYESDGSYTQSVTETGYNQQRYGQAEYSETAFVEGGQRQQFQRYEQGDYGRAGYGEQVIQEALPTYGGGYEETTETRYERPGGAWNSEVRVEGRESAGGDFYEETKRFSGQGGYREQETLVTETDDYGYQRNRPLLEERTETTTYQSGGGYGGGREEVFEERTEAFGGGRGYGGGLEYETETTTYESGGGYGGRQEEYVQEGED</sequence>
<feature type="compositionally biased region" description="Gly residues" evidence="1">
    <location>
        <begin position="898"/>
        <end position="908"/>
    </location>
</feature>
<reference evidence="3 4" key="1">
    <citation type="submission" date="2024-09" db="EMBL/GenBank/DDBJ databases">
        <title>Rethinking Asexuality: The Enigmatic Case of Functional Sexual Genes in Lepraria (Stereocaulaceae).</title>
        <authorList>
            <person name="Doellman M."/>
            <person name="Sun Y."/>
            <person name="Barcenas-Pena A."/>
            <person name="Lumbsch H.T."/>
            <person name="Grewe F."/>
        </authorList>
    </citation>
    <scope>NUCLEOTIDE SEQUENCE [LARGE SCALE GENOMIC DNA]</scope>
    <source>
        <strain evidence="3 4">Grewe 0041</strain>
    </source>
</reference>
<keyword evidence="2" id="KW-0472">Membrane</keyword>
<dbReference type="Pfam" id="PF07217">
    <property type="entry name" value="Het-C"/>
    <property type="match status" value="1"/>
</dbReference>
<gene>
    <name evidence="3" type="ORF">ABVK25_008156</name>
</gene>
<accession>A0ABR4B0S4</accession>
<feature type="compositionally biased region" description="Basic and acidic residues" evidence="1">
    <location>
        <begin position="612"/>
        <end position="621"/>
    </location>
</feature>
<proteinExistence type="predicted"/>
<evidence type="ECO:0000256" key="1">
    <source>
        <dbReference type="SAM" id="MobiDB-lite"/>
    </source>
</evidence>
<keyword evidence="2" id="KW-0812">Transmembrane</keyword>
<dbReference type="Proteomes" id="UP001590951">
    <property type="component" value="Unassembled WGS sequence"/>
</dbReference>
<evidence type="ECO:0000313" key="4">
    <source>
        <dbReference type="Proteomes" id="UP001590951"/>
    </source>
</evidence>
<dbReference type="InterPro" id="IPR052577">
    <property type="entry name" value="VWA7"/>
</dbReference>
<protein>
    <recommendedName>
        <fullName evidence="5">Het-C-domain-containing protein</fullName>
    </recommendedName>
</protein>
<feature type="compositionally biased region" description="Polar residues" evidence="1">
    <location>
        <begin position="727"/>
        <end position="743"/>
    </location>
</feature>
<keyword evidence="4" id="KW-1185">Reference proteome</keyword>
<name>A0ABR4B0S4_9LECA</name>
<feature type="region of interest" description="Disordered" evidence="1">
    <location>
        <begin position="721"/>
        <end position="743"/>
    </location>
</feature>